<dbReference type="Gene3D" id="3.30.70.270">
    <property type="match status" value="1"/>
</dbReference>
<organism evidence="5 6">
    <name type="scientific">Thermocoleostomius sinensis A174</name>
    <dbReference type="NCBI Taxonomy" id="2016057"/>
    <lineage>
        <taxon>Bacteria</taxon>
        <taxon>Bacillati</taxon>
        <taxon>Cyanobacteriota</taxon>
        <taxon>Cyanophyceae</taxon>
        <taxon>Oculatellales</taxon>
        <taxon>Oculatellaceae</taxon>
        <taxon>Thermocoleostomius</taxon>
    </lineage>
</organism>
<dbReference type="EMBL" id="CP113797">
    <property type="protein sequence ID" value="WAL59838.1"/>
    <property type="molecule type" value="Genomic_DNA"/>
</dbReference>
<evidence type="ECO:0000256" key="1">
    <source>
        <dbReference type="ARBA" id="ARBA00022741"/>
    </source>
</evidence>
<dbReference type="RefSeq" id="WP_268609650.1">
    <property type="nucleotide sequence ID" value="NZ_CP113797.1"/>
</dbReference>
<dbReference type="GO" id="GO:0000166">
    <property type="term" value="F:nucleotide binding"/>
    <property type="evidence" value="ECO:0007669"/>
    <property type="project" value="UniProtKB-KW"/>
</dbReference>
<reference evidence="5" key="1">
    <citation type="submission" date="2022-12" db="EMBL/GenBank/DDBJ databases">
        <title>Polyphasic identification of a Novel Hot-Spring Cyanobacterium Ocullathermofonsia sinensis gen nov. sp. nov. and Genomic Insights on its Adaptations to the Thermal Habitat.</title>
        <authorList>
            <person name="Daroch M."/>
            <person name="Tang J."/>
            <person name="Jiang Y."/>
        </authorList>
    </citation>
    <scope>NUCLEOTIDE SEQUENCE</scope>
    <source>
        <strain evidence="5">PKUAC-SCTA174</strain>
    </source>
</reference>
<gene>
    <name evidence="5" type="primary">cas10</name>
    <name evidence="5" type="ORF">OXH18_22125</name>
</gene>
<feature type="region of interest" description="Disordered" evidence="3">
    <location>
        <begin position="756"/>
        <end position="788"/>
    </location>
</feature>
<dbReference type="KEGG" id="tsin:OXH18_22125"/>
<keyword evidence="6" id="KW-1185">Reference proteome</keyword>
<evidence type="ECO:0000256" key="3">
    <source>
        <dbReference type="SAM" id="MobiDB-lite"/>
    </source>
</evidence>
<feature type="compositionally biased region" description="Low complexity" evidence="3">
    <location>
        <begin position="756"/>
        <end position="765"/>
    </location>
</feature>
<evidence type="ECO:0000313" key="6">
    <source>
        <dbReference type="Proteomes" id="UP001163152"/>
    </source>
</evidence>
<sequence>MVDSQKQLTVAIAWCLAWGDRREPQLSQDLLQQFREAIDTDREPPEPLNPYFERAKSLQSLTAEFPKSLQNLSPELVHLWQQKTKIGLVYGGATKIKQYVFEEAKLQDIRGASALLDRINLYDIPEFFGSSEGTRSARQWLENNDSTLAKALIPELLIYYKGGSFLAFCPAALIDSLADAIEKRYTQETLTANSCVVGDVFHPLEIYLGLLQNPIEKTLWLDSLQSHLTNPAVQAYFGIQANDPPDKIEAAFKSRKNFNELVAKLANQFNQRRSGCDRPSLEQNNTPDQKTRPSRRYPPMFETHPYLVRDAGDRRSSVATVTDFPEPIQFSETLARKRWVGQITKQESAEERTWFRKAGLDWDAGEVESWVNKFEQYLRDENLVQKYDSDLNLFDENQKIRDIHKREARSLREIAAADKNGFIAYIYADGNNMGQYIRDHIATPAQYEQFSNDIFHATEKSVYYAIAHHLKPYHYTPDSCSNRTNKDKVWIHPFEIVTIGGDDVLLIVPANKALNIAKTIGDRFEEILIETGRYAIEPSQKPTPHSEIHRYNPQEAPESKCCLSISSSVLITADNTPIYYADKLVSQLLKSAKKKAKDLKEKGYHGGTVDFLTLKAVTMISSNINAFRDQGLTVKLPERQQELKLYAAPYTLHELGGLLETAKAVKKSGFPQSQLYQIRSLLERGKRTAILNYRYFKVRLAADKQHFLDNDFEKAWCGAKTNNGNLAPWIQAIQKDGKTTYETLWRELVELLPFVDDPANDAPNDNDPDDSKRSDKQTTAPSSQEANQ</sequence>
<evidence type="ECO:0000256" key="2">
    <source>
        <dbReference type="ARBA" id="ARBA00023118"/>
    </source>
</evidence>
<dbReference type="Proteomes" id="UP001163152">
    <property type="component" value="Chromosome"/>
</dbReference>
<keyword evidence="2" id="KW-0051">Antiviral defense</keyword>
<name>A0A9E9C814_9CYAN</name>
<proteinExistence type="predicted"/>
<evidence type="ECO:0000313" key="5">
    <source>
        <dbReference type="EMBL" id="WAL59838.1"/>
    </source>
</evidence>
<dbReference type="Pfam" id="PF22335">
    <property type="entry name" value="Cas10-Cmr2_palm2"/>
    <property type="match status" value="1"/>
</dbReference>
<keyword evidence="1" id="KW-0547">Nucleotide-binding</keyword>
<dbReference type="InterPro" id="IPR043128">
    <property type="entry name" value="Rev_trsase/Diguanyl_cyclase"/>
</dbReference>
<evidence type="ECO:0000259" key="4">
    <source>
        <dbReference type="Pfam" id="PF22335"/>
    </source>
</evidence>
<dbReference type="AlphaFoldDB" id="A0A9E9C814"/>
<feature type="domain" description="Cas10/Cmr2 second palm" evidence="4">
    <location>
        <begin position="423"/>
        <end position="598"/>
    </location>
</feature>
<dbReference type="GO" id="GO:0051607">
    <property type="term" value="P:defense response to virus"/>
    <property type="evidence" value="ECO:0007669"/>
    <property type="project" value="UniProtKB-KW"/>
</dbReference>
<feature type="region of interest" description="Disordered" evidence="3">
    <location>
        <begin position="273"/>
        <end position="300"/>
    </location>
</feature>
<dbReference type="NCBIfam" id="TIGR02577">
    <property type="entry name" value="cas_TM1794_Cmr2"/>
    <property type="match status" value="1"/>
</dbReference>
<protein>
    <submittedName>
        <fullName evidence="5">Type III-B CRISPR-associated protein Cas10/Cmr2</fullName>
    </submittedName>
</protein>
<accession>A0A9E9C814</accession>
<feature type="compositionally biased region" description="Polar residues" evidence="3">
    <location>
        <begin position="777"/>
        <end position="788"/>
    </location>
</feature>
<dbReference type="InterPro" id="IPR013407">
    <property type="entry name" value="CRISPR-assoc_prot_Cmr2"/>
</dbReference>
<dbReference type="InterPro" id="IPR054767">
    <property type="entry name" value="Cas10-Cmr2_palm2"/>
</dbReference>